<evidence type="ECO:0000256" key="5">
    <source>
        <dbReference type="ARBA" id="ARBA00023155"/>
    </source>
</evidence>
<feature type="region of interest" description="Disordered" evidence="9">
    <location>
        <begin position="287"/>
        <end position="313"/>
    </location>
</feature>
<dbReference type="PROSITE" id="PS00027">
    <property type="entry name" value="HOMEOBOX_1"/>
    <property type="match status" value="1"/>
</dbReference>
<dbReference type="InterPro" id="IPR009057">
    <property type="entry name" value="Homeodomain-like_sf"/>
</dbReference>
<dbReference type="InterPro" id="IPR017970">
    <property type="entry name" value="Homeobox_CS"/>
</dbReference>
<dbReference type="GO" id="GO:0005634">
    <property type="term" value="C:nucleus"/>
    <property type="evidence" value="ECO:0007669"/>
    <property type="project" value="UniProtKB-SubCell"/>
</dbReference>
<dbReference type="CDD" id="cd00086">
    <property type="entry name" value="homeodomain"/>
    <property type="match status" value="1"/>
</dbReference>
<dbReference type="InterPro" id="IPR001356">
    <property type="entry name" value="HD"/>
</dbReference>
<evidence type="ECO:0000313" key="12">
    <source>
        <dbReference type="Proteomes" id="UP000440578"/>
    </source>
</evidence>
<comment type="similarity">
    <text evidence="2">Belongs to the Abd-B homeobox family.</text>
</comment>
<keyword evidence="12" id="KW-1185">Reference proteome</keyword>
<dbReference type="Gene3D" id="1.10.10.60">
    <property type="entry name" value="Homeodomain-like"/>
    <property type="match status" value="1"/>
</dbReference>
<dbReference type="InterPro" id="IPR020479">
    <property type="entry name" value="HD_metazoa"/>
</dbReference>
<evidence type="ECO:0000256" key="1">
    <source>
        <dbReference type="ARBA" id="ARBA00004123"/>
    </source>
</evidence>
<dbReference type="SMART" id="SM00389">
    <property type="entry name" value="HOX"/>
    <property type="match status" value="1"/>
</dbReference>
<evidence type="ECO:0000256" key="6">
    <source>
        <dbReference type="ARBA" id="ARBA00023242"/>
    </source>
</evidence>
<dbReference type="PRINTS" id="PR00024">
    <property type="entry name" value="HOMEOBOX"/>
</dbReference>
<dbReference type="GO" id="GO:0000978">
    <property type="term" value="F:RNA polymerase II cis-regulatory region sequence-specific DNA binding"/>
    <property type="evidence" value="ECO:0007669"/>
    <property type="project" value="TreeGrafter"/>
</dbReference>
<keyword evidence="4 7" id="KW-0238">DNA-binding</keyword>
<evidence type="ECO:0000256" key="4">
    <source>
        <dbReference type="ARBA" id="ARBA00023125"/>
    </source>
</evidence>
<dbReference type="PROSITE" id="PS50071">
    <property type="entry name" value="HOMEOBOX_2"/>
    <property type="match status" value="1"/>
</dbReference>
<dbReference type="FunFam" id="1.10.10.60:FF:000166">
    <property type="entry name" value="homeobox protein Hox-C11"/>
    <property type="match status" value="1"/>
</dbReference>
<dbReference type="Proteomes" id="UP000440578">
    <property type="component" value="Unassembled WGS sequence"/>
</dbReference>
<evidence type="ECO:0000256" key="8">
    <source>
        <dbReference type="RuleBase" id="RU000682"/>
    </source>
</evidence>
<keyword evidence="3" id="KW-0217">Developmental protein</keyword>
<dbReference type="OrthoDB" id="6159439at2759"/>
<reference evidence="11 12" key="1">
    <citation type="submission" date="2019-07" db="EMBL/GenBank/DDBJ databases">
        <title>Draft genome assembly of a fouling barnacle, Amphibalanus amphitrite (Darwin, 1854): The first reference genome for Thecostraca.</title>
        <authorList>
            <person name="Kim W."/>
        </authorList>
    </citation>
    <scope>NUCLEOTIDE SEQUENCE [LARGE SCALE GENOMIC DNA]</scope>
    <source>
        <strain evidence="11">SNU_AA5</strain>
        <tissue evidence="11">Soma without cirri and trophi</tissue>
    </source>
</reference>
<feature type="compositionally biased region" description="Low complexity" evidence="9">
    <location>
        <begin position="302"/>
        <end position="313"/>
    </location>
</feature>
<keyword evidence="5 7" id="KW-0371">Homeobox</keyword>
<accession>A0A6A4W5C0</accession>
<dbReference type="AlphaFoldDB" id="A0A6A4W5C0"/>
<proteinExistence type="inferred from homology"/>
<organism evidence="11 12">
    <name type="scientific">Amphibalanus amphitrite</name>
    <name type="common">Striped barnacle</name>
    <name type="synonym">Balanus amphitrite</name>
    <dbReference type="NCBI Taxonomy" id="1232801"/>
    <lineage>
        <taxon>Eukaryota</taxon>
        <taxon>Metazoa</taxon>
        <taxon>Ecdysozoa</taxon>
        <taxon>Arthropoda</taxon>
        <taxon>Crustacea</taxon>
        <taxon>Multicrustacea</taxon>
        <taxon>Cirripedia</taxon>
        <taxon>Thoracica</taxon>
        <taxon>Thoracicalcarea</taxon>
        <taxon>Balanomorpha</taxon>
        <taxon>Balanoidea</taxon>
        <taxon>Balanidae</taxon>
        <taxon>Amphibalaninae</taxon>
        <taxon>Amphibalanus</taxon>
    </lineage>
</organism>
<dbReference type="SUPFAM" id="SSF46689">
    <property type="entry name" value="Homeodomain-like"/>
    <property type="match status" value="1"/>
</dbReference>
<comment type="caution">
    <text evidence="11">The sequence shown here is derived from an EMBL/GenBank/DDBJ whole genome shotgun (WGS) entry which is preliminary data.</text>
</comment>
<dbReference type="InterPro" id="IPR046333">
    <property type="entry name" value="HXA10/ABDB-like"/>
</dbReference>
<protein>
    <submittedName>
        <fullName evidence="11">Homeobox protein abdominal-B</fullName>
    </submittedName>
</protein>
<evidence type="ECO:0000256" key="7">
    <source>
        <dbReference type="PROSITE-ProRule" id="PRU00108"/>
    </source>
</evidence>
<evidence type="ECO:0000256" key="3">
    <source>
        <dbReference type="ARBA" id="ARBA00022473"/>
    </source>
</evidence>
<dbReference type="Pfam" id="PF00046">
    <property type="entry name" value="Homeodomain"/>
    <property type="match status" value="1"/>
</dbReference>
<feature type="DNA-binding region" description="Homeobox" evidence="7">
    <location>
        <begin position="235"/>
        <end position="294"/>
    </location>
</feature>
<feature type="domain" description="Homeobox" evidence="10">
    <location>
        <begin position="233"/>
        <end position="293"/>
    </location>
</feature>
<feature type="region of interest" description="Disordered" evidence="9">
    <location>
        <begin position="30"/>
        <end position="50"/>
    </location>
</feature>
<dbReference type="PANTHER" id="PTHR45874">
    <property type="entry name" value="HOMEOBOX PROTEIN ABDOMINAL-B"/>
    <property type="match status" value="1"/>
</dbReference>
<dbReference type="PANTHER" id="PTHR45874:SF4">
    <property type="entry name" value="HOMEOBOX PROTEIN ABDOMINAL-B"/>
    <property type="match status" value="1"/>
</dbReference>
<keyword evidence="6 7" id="KW-0539">Nucleus</keyword>
<dbReference type="EMBL" id="VIIS01001515">
    <property type="protein sequence ID" value="KAF0297071.1"/>
    <property type="molecule type" value="Genomic_DNA"/>
</dbReference>
<gene>
    <name evidence="11" type="primary">Abd-B</name>
    <name evidence="11" type="ORF">FJT64_005556</name>
</gene>
<sequence>MALTVTSAEAPSSRDTMNGALYDENRAAPLEVTPPTPASAPAPLHIPAKRPPTTLTAGFGGAEPGDGVIRHGAVQPWGYAEAPHPAAAAGAAFDAAAAGYQPSFGRDAMTSMASSYYNLAETRHDRKPLAFWPNKYDYSAGPSTMPGAAECQPFAAQSWCNYSAYGRVPAPMEAPGQHMPYLHAAEDSRRAMEVSYPHDAYGLRNYPGGEGIPPAPYHPGSLSSNPLEWTGNVSVRKKRKPYSKFQTLELEKEFLFNAYVSKQKRWELARNLNLTERQVKIWFQNRRMKNKKATQRAQSQESSSNGSINGKGG</sequence>
<evidence type="ECO:0000259" key="10">
    <source>
        <dbReference type="PROSITE" id="PS50071"/>
    </source>
</evidence>
<comment type="subcellular location">
    <subcellularLocation>
        <location evidence="1 7 8">Nucleus</location>
    </subcellularLocation>
</comment>
<dbReference type="GO" id="GO:0000981">
    <property type="term" value="F:DNA-binding transcription factor activity, RNA polymerase II-specific"/>
    <property type="evidence" value="ECO:0007669"/>
    <property type="project" value="InterPro"/>
</dbReference>
<evidence type="ECO:0000256" key="2">
    <source>
        <dbReference type="ARBA" id="ARBA00006317"/>
    </source>
</evidence>
<name>A0A6A4W5C0_AMPAM</name>
<evidence type="ECO:0000256" key="9">
    <source>
        <dbReference type="SAM" id="MobiDB-lite"/>
    </source>
</evidence>
<evidence type="ECO:0000313" key="11">
    <source>
        <dbReference type="EMBL" id="KAF0297071.1"/>
    </source>
</evidence>